<dbReference type="InterPro" id="IPR000160">
    <property type="entry name" value="GGDEF_dom"/>
</dbReference>
<comment type="caution">
    <text evidence="4">The sequence shown here is derived from an EMBL/GenBank/DDBJ whole genome shotgun (WGS) entry which is preliminary data.</text>
</comment>
<dbReference type="SUPFAM" id="SSF141868">
    <property type="entry name" value="EAL domain-like"/>
    <property type="match status" value="1"/>
</dbReference>
<dbReference type="Gene3D" id="3.30.70.270">
    <property type="match status" value="1"/>
</dbReference>
<dbReference type="InterPro" id="IPR029787">
    <property type="entry name" value="Nucleotide_cyclase"/>
</dbReference>
<dbReference type="EMBL" id="JBHUGA010000011">
    <property type="protein sequence ID" value="MFD1845954.1"/>
    <property type="molecule type" value="Genomic_DNA"/>
</dbReference>
<evidence type="ECO:0000259" key="2">
    <source>
        <dbReference type="PROSITE" id="PS50883"/>
    </source>
</evidence>
<dbReference type="RefSeq" id="WP_343880448.1">
    <property type="nucleotide sequence ID" value="NZ_BAAAIJ010000047.1"/>
</dbReference>
<evidence type="ECO:0000256" key="1">
    <source>
        <dbReference type="SAM" id="MobiDB-lite"/>
    </source>
</evidence>
<dbReference type="CDD" id="cd01948">
    <property type="entry name" value="EAL"/>
    <property type="match status" value="1"/>
</dbReference>
<feature type="domain" description="EAL" evidence="2">
    <location>
        <begin position="232"/>
        <end position="488"/>
    </location>
</feature>
<dbReference type="Gene3D" id="3.20.20.450">
    <property type="entry name" value="EAL domain"/>
    <property type="match status" value="1"/>
</dbReference>
<dbReference type="PROSITE" id="PS50887">
    <property type="entry name" value="GGDEF"/>
    <property type="match status" value="1"/>
</dbReference>
<proteinExistence type="predicted"/>
<feature type="region of interest" description="Disordered" evidence="1">
    <location>
        <begin position="1"/>
        <end position="20"/>
    </location>
</feature>
<dbReference type="SUPFAM" id="SSF55073">
    <property type="entry name" value="Nucleotide cyclase"/>
    <property type="match status" value="1"/>
</dbReference>
<evidence type="ECO:0000259" key="3">
    <source>
        <dbReference type="PROSITE" id="PS50887"/>
    </source>
</evidence>
<evidence type="ECO:0000313" key="4">
    <source>
        <dbReference type="EMBL" id="MFD1845954.1"/>
    </source>
</evidence>
<evidence type="ECO:0000313" key="5">
    <source>
        <dbReference type="Proteomes" id="UP001597307"/>
    </source>
</evidence>
<dbReference type="CDD" id="cd01949">
    <property type="entry name" value="GGDEF"/>
    <property type="match status" value="1"/>
</dbReference>
<dbReference type="InterPro" id="IPR001633">
    <property type="entry name" value="EAL_dom"/>
</dbReference>
<dbReference type="SMART" id="SM00052">
    <property type="entry name" value="EAL"/>
    <property type="match status" value="1"/>
</dbReference>
<dbReference type="Pfam" id="PF00563">
    <property type="entry name" value="EAL"/>
    <property type="match status" value="1"/>
</dbReference>
<dbReference type="NCBIfam" id="TIGR00254">
    <property type="entry name" value="GGDEF"/>
    <property type="match status" value="1"/>
</dbReference>
<feature type="domain" description="GGDEF" evidence="3">
    <location>
        <begin position="92"/>
        <end position="223"/>
    </location>
</feature>
<dbReference type="PROSITE" id="PS50883">
    <property type="entry name" value="EAL"/>
    <property type="match status" value="1"/>
</dbReference>
<organism evidence="4 5">
    <name type="scientific">Arthrobacter flavus</name>
    <dbReference type="NCBI Taxonomy" id="95172"/>
    <lineage>
        <taxon>Bacteria</taxon>
        <taxon>Bacillati</taxon>
        <taxon>Actinomycetota</taxon>
        <taxon>Actinomycetes</taxon>
        <taxon>Micrococcales</taxon>
        <taxon>Micrococcaceae</taxon>
        <taxon>Arthrobacter</taxon>
    </lineage>
</organism>
<reference evidence="5" key="1">
    <citation type="journal article" date="2019" name="Int. J. Syst. Evol. Microbiol.">
        <title>The Global Catalogue of Microorganisms (GCM) 10K type strain sequencing project: providing services to taxonomists for standard genome sequencing and annotation.</title>
        <authorList>
            <consortium name="The Broad Institute Genomics Platform"/>
            <consortium name="The Broad Institute Genome Sequencing Center for Infectious Disease"/>
            <person name="Wu L."/>
            <person name="Ma J."/>
        </authorList>
    </citation>
    <scope>NUCLEOTIDE SEQUENCE [LARGE SCALE GENOMIC DNA]</scope>
    <source>
        <strain evidence="5">JCM 11496</strain>
    </source>
</reference>
<accession>A0ABW4Q661</accession>
<sequence>MLDPAPGANSHSSSDETRAELPNEELAADHTNSSYTRALAEVQSCVFEQVGSPATSSFNYLMTHDSLTGLLHRSGFMAELQVRLAQRAGKKQRRGLLLVDLDFFRAVNVGLGIAAGDEALRIVAQRMCAGAHPSAVIARLSGDEFAVLADFADVSEAQSAAAKLLAELSAPMAVGGTSVEITVSIGVSMVRETDIPDRLVGRAGAALHQAKKRGRNRCELESSAHGDPDDGRMNRRGELRRAIEDGELCLFYQPQIDLISGQMNGFEALVRWDHPDRGLLAPSAFIDFAEESGLILPLGAWVINAAVAQQAAWHRSASERPPVRMSINISAIQLNDPRLEEMVTEALERHGVAPGLLTLEVTETALTADPDAALRTLEILKALGVRLAIDDFGTGHSSLTYLKRFPIDELKIDRSFIAGLTTDSKDHAIVASCVQLAHATNLIAVAEGVETPTQLSALTELHCDLAQGYFYTRPMSAEDLEPWFIPRPENMRLDESQLVNQ</sequence>
<feature type="region of interest" description="Disordered" evidence="1">
    <location>
        <begin position="214"/>
        <end position="234"/>
    </location>
</feature>
<feature type="compositionally biased region" description="Basic and acidic residues" evidence="1">
    <location>
        <begin position="216"/>
        <end position="234"/>
    </location>
</feature>
<dbReference type="SMART" id="SM00267">
    <property type="entry name" value="GGDEF"/>
    <property type="match status" value="1"/>
</dbReference>
<dbReference type="Proteomes" id="UP001597307">
    <property type="component" value="Unassembled WGS sequence"/>
</dbReference>
<dbReference type="Pfam" id="PF00990">
    <property type="entry name" value="GGDEF"/>
    <property type="match status" value="1"/>
</dbReference>
<name>A0ABW4Q661_9MICC</name>
<protein>
    <submittedName>
        <fullName evidence="4">Bifunctional diguanylate cyclase/phosphodiesterase</fullName>
    </submittedName>
</protein>
<dbReference type="InterPro" id="IPR035919">
    <property type="entry name" value="EAL_sf"/>
</dbReference>
<dbReference type="PANTHER" id="PTHR44757:SF2">
    <property type="entry name" value="BIOFILM ARCHITECTURE MAINTENANCE PROTEIN MBAA"/>
    <property type="match status" value="1"/>
</dbReference>
<dbReference type="PANTHER" id="PTHR44757">
    <property type="entry name" value="DIGUANYLATE CYCLASE DGCP"/>
    <property type="match status" value="1"/>
</dbReference>
<dbReference type="InterPro" id="IPR043128">
    <property type="entry name" value="Rev_trsase/Diguanyl_cyclase"/>
</dbReference>
<dbReference type="InterPro" id="IPR052155">
    <property type="entry name" value="Biofilm_reg_signaling"/>
</dbReference>
<keyword evidence="5" id="KW-1185">Reference proteome</keyword>
<gene>
    <name evidence="4" type="ORF">ACFSFX_05020</name>
</gene>